<dbReference type="EMBL" id="CP036532">
    <property type="protein sequence ID" value="QBK30290.1"/>
    <property type="molecule type" value="Genomic_DNA"/>
</dbReference>
<dbReference type="InterPro" id="IPR013527">
    <property type="entry name" value="YicC-like_N"/>
</dbReference>
<dbReference type="GO" id="GO:0016787">
    <property type="term" value="F:hydrolase activity"/>
    <property type="evidence" value="ECO:0007669"/>
    <property type="project" value="UniProtKB-KW"/>
</dbReference>
<feature type="domain" description="Endoribonuclease YicC-like N-terminal" evidence="6">
    <location>
        <begin position="6"/>
        <end position="159"/>
    </location>
</feature>
<dbReference type="PANTHER" id="PTHR30636:SF3">
    <property type="entry name" value="UPF0701 PROTEIN YICC"/>
    <property type="match status" value="1"/>
</dbReference>
<comment type="cofactor">
    <cofactor evidence="1">
        <name>a divalent metal cation</name>
        <dbReference type="ChEBI" id="CHEBI:60240"/>
    </cofactor>
</comment>
<reference evidence="8 9" key="1">
    <citation type="journal article" date="2017" name="Int. J. Syst. Evol. Microbiol.">
        <title>Roseitalea porphyridii gen. nov., sp. nov., isolated from a red alga, and reclassification of Hoeflea suaedae Chung et al. 2013 as Pseudohoeflea suaedae gen. nov., comb. nov.</title>
        <authorList>
            <person name="Hyeon J.W."/>
            <person name="Jeong S.E."/>
            <person name="Baek K."/>
            <person name="Jeon C.O."/>
        </authorList>
    </citation>
    <scope>NUCLEOTIDE SEQUENCE [LARGE SCALE GENOMIC DNA]</scope>
    <source>
        <strain evidence="8 9">MA7-20</strain>
    </source>
</reference>
<dbReference type="RefSeq" id="WP_131615991.1">
    <property type="nucleotide sequence ID" value="NZ_CP036532.1"/>
</dbReference>
<protein>
    <submittedName>
        <fullName evidence="8">YicC family protein</fullName>
    </submittedName>
</protein>
<dbReference type="Proteomes" id="UP000293719">
    <property type="component" value="Chromosome"/>
</dbReference>
<dbReference type="Pfam" id="PF08340">
    <property type="entry name" value="YicC-like_C"/>
    <property type="match status" value="1"/>
</dbReference>
<comment type="similarity">
    <text evidence="5">Belongs to the YicC/YloC family.</text>
</comment>
<evidence type="ECO:0000256" key="5">
    <source>
        <dbReference type="ARBA" id="ARBA00035648"/>
    </source>
</evidence>
<dbReference type="AlphaFoldDB" id="A0A4P6V1M0"/>
<sequence>MATADIQSMTGFASARRVIGGVRYTCDIRSVNGRSLDVKLRLPPGLEAQEAAIRKQVGGRIARGNLQITIGVEAADMAEAVAIDADAFRALAAQATALSVETGLAPPTTDGLLPLRGVVIARERQDGGDGADGDEIAALLGEALDGLLKARLAEGAAMAALVAGHVDAIEALVARAAADPESRPDAMRARLSEQIGRLLADTRADGLDPARLNAEAALLATKADVTEELGRLTAHVATAREHLATGGAIGRKLDFLAQEFNREANTLCSKSPSTGLTAIGLELKSVIDQLREQVQNLQ</sequence>
<organism evidence="8 9">
    <name type="scientific">Roseitalea porphyridii</name>
    <dbReference type="NCBI Taxonomy" id="1852022"/>
    <lineage>
        <taxon>Bacteria</taxon>
        <taxon>Pseudomonadati</taxon>
        <taxon>Pseudomonadota</taxon>
        <taxon>Alphaproteobacteria</taxon>
        <taxon>Hyphomicrobiales</taxon>
        <taxon>Ahrensiaceae</taxon>
        <taxon>Roseitalea</taxon>
    </lineage>
</organism>
<evidence type="ECO:0000259" key="7">
    <source>
        <dbReference type="Pfam" id="PF08340"/>
    </source>
</evidence>
<proteinExistence type="inferred from homology"/>
<keyword evidence="4" id="KW-0378">Hydrolase</keyword>
<dbReference type="GO" id="GO:0004521">
    <property type="term" value="F:RNA endonuclease activity"/>
    <property type="evidence" value="ECO:0007669"/>
    <property type="project" value="InterPro"/>
</dbReference>
<name>A0A4P6V1M0_9HYPH</name>
<keyword evidence="9" id="KW-1185">Reference proteome</keyword>
<keyword evidence="2" id="KW-0540">Nuclease</keyword>
<dbReference type="KEGG" id="rpod:E0E05_06545"/>
<gene>
    <name evidence="8" type="ORF">E0E05_06545</name>
</gene>
<evidence type="ECO:0000256" key="3">
    <source>
        <dbReference type="ARBA" id="ARBA00022759"/>
    </source>
</evidence>
<evidence type="ECO:0000313" key="9">
    <source>
        <dbReference type="Proteomes" id="UP000293719"/>
    </source>
</evidence>
<dbReference type="InterPro" id="IPR005229">
    <property type="entry name" value="YicC/YloC-like"/>
</dbReference>
<evidence type="ECO:0000313" key="8">
    <source>
        <dbReference type="EMBL" id="QBK30290.1"/>
    </source>
</evidence>
<dbReference type="InterPro" id="IPR013551">
    <property type="entry name" value="YicC-like_C"/>
</dbReference>
<dbReference type="OrthoDB" id="9771229at2"/>
<evidence type="ECO:0000256" key="2">
    <source>
        <dbReference type="ARBA" id="ARBA00022722"/>
    </source>
</evidence>
<accession>A0A4P6V1M0</accession>
<dbReference type="Pfam" id="PF03755">
    <property type="entry name" value="YicC-like_N"/>
    <property type="match status" value="1"/>
</dbReference>
<dbReference type="NCBIfam" id="TIGR00255">
    <property type="entry name" value="YicC/YloC family endoribonuclease"/>
    <property type="match status" value="1"/>
</dbReference>
<evidence type="ECO:0000256" key="4">
    <source>
        <dbReference type="ARBA" id="ARBA00022801"/>
    </source>
</evidence>
<dbReference type="PANTHER" id="PTHR30636">
    <property type="entry name" value="UPF0701 PROTEIN YICC"/>
    <property type="match status" value="1"/>
</dbReference>
<feature type="domain" description="Endoribonuclease YicC-like C-terminal" evidence="7">
    <location>
        <begin position="182"/>
        <end position="297"/>
    </location>
</feature>
<evidence type="ECO:0000259" key="6">
    <source>
        <dbReference type="Pfam" id="PF03755"/>
    </source>
</evidence>
<dbReference type="GeneID" id="90766949"/>
<keyword evidence="3" id="KW-0255">Endonuclease</keyword>
<evidence type="ECO:0000256" key="1">
    <source>
        <dbReference type="ARBA" id="ARBA00001968"/>
    </source>
</evidence>